<dbReference type="EMBL" id="VEPZ02000982">
    <property type="protein sequence ID" value="KAE8705302.1"/>
    <property type="molecule type" value="Genomic_DNA"/>
</dbReference>
<dbReference type="AlphaFoldDB" id="A0A6A3AR38"/>
<evidence type="ECO:0000256" key="6">
    <source>
        <dbReference type="ARBA" id="ARBA00022801"/>
    </source>
</evidence>
<evidence type="ECO:0000256" key="1">
    <source>
        <dbReference type="ARBA" id="ARBA00001946"/>
    </source>
</evidence>
<dbReference type="SUPFAM" id="SSF88723">
    <property type="entry name" value="PIN domain-like"/>
    <property type="match status" value="1"/>
</dbReference>
<dbReference type="GO" id="GO:0017108">
    <property type="term" value="F:5'-flap endonuclease activity"/>
    <property type="evidence" value="ECO:0007669"/>
    <property type="project" value="TreeGrafter"/>
</dbReference>
<reference evidence="11" key="1">
    <citation type="submission" date="2019-09" db="EMBL/GenBank/DDBJ databases">
        <title>Draft genome information of white flower Hibiscus syriacus.</title>
        <authorList>
            <person name="Kim Y.-M."/>
        </authorList>
    </citation>
    <scope>NUCLEOTIDE SEQUENCE [LARGE SCALE GENOMIC DNA]</scope>
    <source>
        <strain evidence="11">YM2019G1</strain>
    </source>
</reference>
<comment type="caution">
    <text evidence="11">The sequence shown here is derived from an EMBL/GenBank/DDBJ whole genome shotgun (WGS) entry which is preliminary data.</text>
</comment>
<dbReference type="InterPro" id="IPR057340">
    <property type="entry name" value="Chromo_SEND1"/>
</dbReference>
<dbReference type="SMART" id="SM00484">
    <property type="entry name" value="XPGI"/>
    <property type="match status" value="1"/>
</dbReference>
<evidence type="ECO:0000256" key="3">
    <source>
        <dbReference type="ARBA" id="ARBA00022723"/>
    </source>
</evidence>
<evidence type="ECO:0000256" key="4">
    <source>
        <dbReference type="ARBA" id="ARBA00022759"/>
    </source>
</evidence>
<name>A0A6A3AR38_HIBSY</name>
<dbReference type="Gene3D" id="1.10.150.20">
    <property type="entry name" value="5' to 3' exonuclease, C-terminal subdomain"/>
    <property type="match status" value="1"/>
</dbReference>
<evidence type="ECO:0000256" key="5">
    <source>
        <dbReference type="ARBA" id="ARBA00022763"/>
    </source>
</evidence>
<dbReference type="PANTHER" id="PTHR11081">
    <property type="entry name" value="FLAP ENDONUCLEASE FAMILY MEMBER"/>
    <property type="match status" value="1"/>
</dbReference>
<gene>
    <name evidence="11" type="ORF">F3Y22_tig00110429pilonHSYRG00608</name>
</gene>
<dbReference type="PANTHER" id="PTHR11081:SF54">
    <property type="entry name" value="SINGLE-STRAND DNA ENDONUCLEASE 1"/>
    <property type="match status" value="1"/>
</dbReference>
<dbReference type="GO" id="GO:0003677">
    <property type="term" value="F:DNA binding"/>
    <property type="evidence" value="ECO:0007669"/>
    <property type="project" value="InterPro"/>
</dbReference>
<dbReference type="GO" id="GO:0006281">
    <property type="term" value="P:DNA repair"/>
    <property type="evidence" value="ECO:0007669"/>
    <property type="project" value="UniProtKB-KW"/>
</dbReference>
<evidence type="ECO:0000313" key="11">
    <source>
        <dbReference type="EMBL" id="KAE8705302.1"/>
    </source>
</evidence>
<keyword evidence="3" id="KW-0479">Metal-binding</keyword>
<keyword evidence="5" id="KW-0227">DNA damage</keyword>
<protein>
    <submittedName>
        <fullName evidence="11">DNA mismatch repair protein MSH3 isoform 1</fullName>
    </submittedName>
</protein>
<dbReference type="Pfam" id="PF00867">
    <property type="entry name" value="XPG_I"/>
    <property type="match status" value="1"/>
</dbReference>
<keyword evidence="4" id="KW-0255">Endonuclease</keyword>
<keyword evidence="6" id="KW-0378">Hydrolase</keyword>
<dbReference type="InterPro" id="IPR029060">
    <property type="entry name" value="PIN-like_dom_sf"/>
</dbReference>
<dbReference type="InterPro" id="IPR006084">
    <property type="entry name" value="XPG/Rad2"/>
</dbReference>
<dbReference type="FunFam" id="1.10.150.20:FF:000030">
    <property type="entry name" value="Flap endonuclease GEN-like 1"/>
    <property type="match status" value="1"/>
</dbReference>
<keyword evidence="12" id="KW-1185">Reference proteome</keyword>
<evidence type="ECO:0000256" key="9">
    <source>
        <dbReference type="ARBA" id="ARBA00038112"/>
    </source>
</evidence>
<comment type="cofactor">
    <cofactor evidence="1">
        <name>Mg(2+)</name>
        <dbReference type="ChEBI" id="CHEBI:18420"/>
    </cofactor>
</comment>
<keyword evidence="7" id="KW-0460">Magnesium</keyword>
<dbReference type="SUPFAM" id="SSF47807">
    <property type="entry name" value="5' to 3' exonuclease, C-terminal subdomain"/>
    <property type="match status" value="1"/>
</dbReference>
<evidence type="ECO:0000313" key="12">
    <source>
        <dbReference type="Proteomes" id="UP000436088"/>
    </source>
</evidence>
<dbReference type="GO" id="GO:0009650">
    <property type="term" value="P:UV protection"/>
    <property type="evidence" value="ECO:0007669"/>
    <property type="project" value="UniProtKB-ARBA"/>
</dbReference>
<evidence type="ECO:0000256" key="8">
    <source>
        <dbReference type="ARBA" id="ARBA00023204"/>
    </source>
</evidence>
<dbReference type="Proteomes" id="UP000436088">
    <property type="component" value="Unassembled WGS sequence"/>
</dbReference>
<feature type="domain" description="XPG-I" evidence="10">
    <location>
        <begin position="149"/>
        <end position="219"/>
    </location>
</feature>
<comment type="similarity">
    <text evidence="9">Belongs to the XPG/RAD2 endonuclease family. GEN subfamily.</text>
</comment>
<keyword evidence="8" id="KW-0234">DNA repair</keyword>
<evidence type="ECO:0000256" key="2">
    <source>
        <dbReference type="ARBA" id="ARBA00022722"/>
    </source>
</evidence>
<proteinExistence type="inferred from homology"/>
<dbReference type="SMART" id="SM00279">
    <property type="entry name" value="HhH2"/>
    <property type="match status" value="1"/>
</dbReference>
<dbReference type="GO" id="GO:0046872">
    <property type="term" value="F:metal ion binding"/>
    <property type="evidence" value="ECO:0007669"/>
    <property type="project" value="UniProtKB-KW"/>
</dbReference>
<dbReference type="Gene3D" id="3.40.50.1010">
    <property type="entry name" value="5'-nuclease"/>
    <property type="match status" value="1"/>
</dbReference>
<dbReference type="InterPro" id="IPR036279">
    <property type="entry name" value="5-3_exonuclease_C_sf"/>
</dbReference>
<dbReference type="InterPro" id="IPR008918">
    <property type="entry name" value="HhH2"/>
</dbReference>
<sequence>MLNRSDFRRVDNPAHEYVYDISGAFSQAFNFESRGENGGKEFVGCFGIMQENVASSPSPEQKDMHRSVLALIALNCSLIFVTGEFPLHFTHGSIPAIKLATYRRRLNSGNEVENQATQDGANSQKLSSLRRNMGSEFSCMIKEAKYLGSALGIPCLDGIEEAEAQCALLNLESLCDGCFSSDSDIFLFGARTVYRDICLGEGGHVVCYEMDDIEQKIGFGRNSLISLALLLGSDYSQGVHGLGLEAACQIVKSIGDNHILQKIVSEGLSFTRKKKNPKRQGQVECNNMTTTFSSKVNMNGEIQIPQKDNNYLQVVEAYMNPKCHSADSDVVHSMQHLLYVHQYDHAISMHFEHMNSYCINGSDEYLLPKIAERDLRRFAHLRSTSSRFDVNIPLKEVPVKCPVSAIIKRRKVNGKECFEVMWEESYGVKSSVVSADLVESACPEEVKEFDERRALGKKNQRKSRPKKSGKECSVAEIDLKLQDLLLDIELGSKSSPMASREIISDKMTTATEINFINRDPPVISDSKGNSDSRAAILCWETGATVPKHEVIDLLSPGKLQDLLLDIELGNKSSPMASREIISDKVTKGSDINFINRDLPVILDSEGNADSIAAILCRETGSIVSKHEVIDILSPSPLIHSRNVSRCAQMNDQHISIIDLSDSETEKSPEHARKAREFRVFLASIRDDFSLNKP</sequence>
<dbReference type="PRINTS" id="PR00853">
    <property type="entry name" value="XPGRADSUPER"/>
</dbReference>
<keyword evidence="2" id="KW-0540">Nuclease</keyword>
<dbReference type="Pfam" id="PF25386">
    <property type="entry name" value="Chromo_SEND1"/>
    <property type="match status" value="1"/>
</dbReference>
<accession>A0A6A3AR38</accession>
<evidence type="ECO:0000259" key="10">
    <source>
        <dbReference type="SMART" id="SM00484"/>
    </source>
</evidence>
<evidence type="ECO:0000256" key="7">
    <source>
        <dbReference type="ARBA" id="ARBA00022842"/>
    </source>
</evidence>
<organism evidence="11 12">
    <name type="scientific">Hibiscus syriacus</name>
    <name type="common">Rose of Sharon</name>
    <dbReference type="NCBI Taxonomy" id="106335"/>
    <lineage>
        <taxon>Eukaryota</taxon>
        <taxon>Viridiplantae</taxon>
        <taxon>Streptophyta</taxon>
        <taxon>Embryophyta</taxon>
        <taxon>Tracheophyta</taxon>
        <taxon>Spermatophyta</taxon>
        <taxon>Magnoliopsida</taxon>
        <taxon>eudicotyledons</taxon>
        <taxon>Gunneridae</taxon>
        <taxon>Pentapetalae</taxon>
        <taxon>rosids</taxon>
        <taxon>malvids</taxon>
        <taxon>Malvales</taxon>
        <taxon>Malvaceae</taxon>
        <taxon>Malvoideae</taxon>
        <taxon>Hibiscus</taxon>
    </lineage>
</organism>
<dbReference type="InterPro" id="IPR006086">
    <property type="entry name" value="XPG-I_dom"/>
</dbReference>